<comment type="caution">
    <text evidence="2">The sequence shown here is derived from an EMBL/GenBank/DDBJ whole genome shotgun (WGS) entry which is preliminary data.</text>
</comment>
<organism evidence="2 3">
    <name type="scientific">Sulfurospirillum tamanense</name>
    <dbReference type="NCBI Taxonomy" id="2813362"/>
    <lineage>
        <taxon>Bacteria</taxon>
        <taxon>Pseudomonadati</taxon>
        <taxon>Campylobacterota</taxon>
        <taxon>Epsilonproteobacteria</taxon>
        <taxon>Campylobacterales</taxon>
        <taxon>Sulfurospirillaceae</taxon>
        <taxon>Sulfurospirillum</taxon>
    </lineage>
</organism>
<gene>
    <name evidence="2" type="ORF">JWV37_09460</name>
</gene>
<evidence type="ECO:0000313" key="2">
    <source>
        <dbReference type="EMBL" id="MBN2965006.1"/>
    </source>
</evidence>
<reference evidence="2 3" key="3">
    <citation type="submission" date="2021-02" db="EMBL/GenBank/DDBJ databases">
        <authorList>
            <person name="Merkel A.Y."/>
        </authorList>
    </citation>
    <scope>NUCLEOTIDE SEQUENCE [LARGE SCALE GENOMIC DNA]</scope>
    <source>
        <strain evidence="2 3">T05b</strain>
    </source>
</reference>
<dbReference type="Gene3D" id="1.10.260.40">
    <property type="entry name" value="lambda repressor-like DNA-binding domains"/>
    <property type="match status" value="1"/>
</dbReference>
<accession>A0ABS2WTM0</accession>
<dbReference type="Pfam" id="PF13560">
    <property type="entry name" value="HTH_31"/>
    <property type="match status" value="1"/>
</dbReference>
<evidence type="ECO:0000313" key="3">
    <source>
        <dbReference type="Proteomes" id="UP000703590"/>
    </source>
</evidence>
<reference evidence="2 3" key="2">
    <citation type="submission" date="2021-02" db="EMBL/GenBank/DDBJ databases">
        <title>Sulfurospirillum tamanensis sp. nov.</title>
        <authorList>
            <person name="Frolova A."/>
            <person name="Merkel A."/>
            <person name="Slobodkin A."/>
        </authorList>
    </citation>
    <scope>NUCLEOTIDE SEQUENCE [LARGE SCALE GENOMIC DNA]</scope>
    <source>
        <strain evidence="2 3">T05b</strain>
    </source>
</reference>
<dbReference type="InterPro" id="IPR010982">
    <property type="entry name" value="Lambda_DNA-bd_dom_sf"/>
</dbReference>
<feature type="domain" description="HTH cro/C1-type" evidence="1">
    <location>
        <begin position="10"/>
        <end position="53"/>
    </location>
</feature>
<dbReference type="RefSeq" id="WP_205459552.1">
    <property type="nucleotide sequence ID" value="NZ_JAFHKK010000021.1"/>
</dbReference>
<protein>
    <submittedName>
        <fullName evidence="2">Helix-turn-helix domain-containing protein</fullName>
    </submittedName>
</protein>
<sequence>MDFQELAQELSRLRKSKNISQPIMATHLHISRATISNFENGSSADVGLKKMMQKERF</sequence>
<proteinExistence type="predicted"/>
<evidence type="ECO:0000259" key="1">
    <source>
        <dbReference type="PROSITE" id="PS50943"/>
    </source>
</evidence>
<dbReference type="Proteomes" id="UP000703590">
    <property type="component" value="Unassembled WGS sequence"/>
</dbReference>
<keyword evidence="3" id="KW-1185">Reference proteome</keyword>
<reference evidence="3" key="1">
    <citation type="submission" date="2021-02" db="EMBL/GenBank/DDBJ databases">
        <title>Sulfurospirillum tamanensis sp. nov.</title>
        <authorList>
            <person name="Merkel A.Y."/>
        </authorList>
    </citation>
    <scope>NUCLEOTIDE SEQUENCE [LARGE SCALE GENOMIC DNA]</scope>
    <source>
        <strain evidence="3">T05b</strain>
    </source>
</reference>
<name>A0ABS2WTM0_9BACT</name>
<dbReference type="SUPFAM" id="SSF47413">
    <property type="entry name" value="lambda repressor-like DNA-binding domains"/>
    <property type="match status" value="1"/>
</dbReference>
<dbReference type="PROSITE" id="PS50943">
    <property type="entry name" value="HTH_CROC1"/>
    <property type="match status" value="1"/>
</dbReference>
<dbReference type="EMBL" id="JAFHKK010000021">
    <property type="protein sequence ID" value="MBN2965006.1"/>
    <property type="molecule type" value="Genomic_DNA"/>
</dbReference>
<dbReference type="CDD" id="cd00093">
    <property type="entry name" value="HTH_XRE"/>
    <property type="match status" value="1"/>
</dbReference>
<dbReference type="InterPro" id="IPR001387">
    <property type="entry name" value="Cro/C1-type_HTH"/>
</dbReference>